<dbReference type="PANTHER" id="PTHR33577">
    <property type="entry name" value="STERIGMATOCYSTIN BIOSYNTHESIS PEROXIDASE STCC-RELATED"/>
    <property type="match status" value="1"/>
</dbReference>
<dbReference type="InterPro" id="IPR000028">
    <property type="entry name" value="Chloroperoxidase"/>
</dbReference>
<dbReference type="InterPro" id="IPR036851">
    <property type="entry name" value="Chloroperoxidase-like_sf"/>
</dbReference>
<evidence type="ECO:0000256" key="1">
    <source>
        <dbReference type="ARBA" id="ARBA00001970"/>
    </source>
</evidence>
<organism evidence="10 11">
    <name type="scientific">Athelia psychrophila</name>
    <dbReference type="NCBI Taxonomy" id="1759441"/>
    <lineage>
        <taxon>Eukaryota</taxon>
        <taxon>Fungi</taxon>
        <taxon>Dikarya</taxon>
        <taxon>Basidiomycota</taxon>
        <taxon>Agaricomycotina</taxon>
        <taxon>Agaricomycetes</taxon>
        <taxon>Agaricomycetidae</taxon>
        <taxon>Atheliales</taxon>
        <taxon>Atheliaceae</taxon>
        <taxon>Athelia</taxon>
    </lineage>
</organism>
<dbReference type="PROSITE" id="PS51405">
    <property type="entry name" value="HEME_HALOPEROXIDASE"/>
    <property type="match status" value="1"/>
</dbReference>
<evidence type="ECO:0000313" key="10">
    <source>
        <dbReference type="EMBL" id="KZP15015.1"/>
    </source>
</evidence>
<proteinExistence type="inferred from homology"/>
<protein>
    <recommendedName>
        <fullName evidence="9">Heme haloperoxidase family profile domain-containing protein</fullName>
    </recommendedName>
</protein>
<gene>
    <name evidence="10" type="ORF">FIBSPDRAFT_959156</name>
</gene>
<accession>A0A166DS81</accession>
<evidence type="ECO:0000313" key="11">
    <source>
        <dbReference type="Proteomes" id="UP000076532"/>
    </source>
</evidence>
<feature type="domain" description="Heme haloperoxidase family profile" evidence="9">
    <location>
        <begin position="43"/>
        <end position="231"/>
    </location>
</feature>
<evidence type="ECO:0000256" key="5">
    <source>
        <dbReference type="ARBA" id="ARBA00023002"/>
    </source>
</evidence>
<keyword evidence="4" id="KW-0479">Metal-binding</keyword>
<keyword evidence="3" id="KW-0349">Heme</keyword>
<reference evidence="10 11" key="1">
    <citation type="journal article" date="2016" name="Mol. Biol. Evol.">
        <title>Comparative Genomics of Early-Diverging Mushroom-Forming Fungi Provides Insights into the Origins of Lignocellulose Decay Capabilities.</title>
        <authorList>
            <person name="Nagy L.G."/>
            <person name="Riley R."/>
            <person name="Tritt A."/>
            <person name="Adam C."/>
            <person name="Daum C."/>
            <person name="Floudas D."/>
            <person name="Sun H."/>
            <person name="Yadav J.S."/>
            <person name="Pangilinan J."/>
            <person name="Larsson K.H."/>
            <person name="Matsuura K."/>
            <person name="Barry K."/>
            <person name="Labutti K."/>
            <person name="Kuo R."/>
            <person name="Ohm R.A."/>
            <person name="Bhattacharya S.S."/>
            <person name="Shirouzu T."/>
            <person name="Yoshinaga Y."/>
            <person name="Martin F.M."/>
            <person name="Grigoriev I.V."/>
            <person name="Hibbett D.S."/>
        </authorList>
    </citation>
    <scope>NUCLEOTIDE SEQUENCE [LARGE SCALE GENOMIC DNA]</scope>
    <source>
        <strain evidence="10 11">CBS 109695</strain>
    </source>
</reference>
<sequence>MAQSMVSPTARSPNLHALPRLRSHAPNPTRVHSGTMVSSLSQKLHNRTKLLVLTICMGPCPGLNTLASHGRLPAMASQPHNRLSLRFKKRNALTILVTFRAFLVDGNHLTNLRSIGQKTQTRTNPSAPTIIGGLNTHGVIEGDASTTHGNFYFVDNVSFNETLFQVGTTYGGGEYNLTAVAASIFPYRFFVKGRDTSAALNLTVAPGFFQDNQFPRDIHRRDGTFGLTKIG</sequence>
<evidence type="ECO:0000256" key="8">
    <source>
        <dbReference type="SAM" id="MobiDB-lite"/>
    </source>
</evidence>
<name>A0A166DS81_9AGAM</name>
<keyword evidence="11" id="KW-1185">Reference proteome</keyword>
<keyword evidence="2" id="KW-0575">Peroxidase</keyword>
<dbReference type="GO" id="GO:0004601">
    <property type="term" value="F:peroxidase activity"/>
    <property type="evidence" value="ECO:0007669"/>
    <property type="project" value="UniProtKB-KW"/>
</dbReference>
<dbReference type="EMBL" id="KV417609">
    <property type="protein sequence ID" value="KZP15015.1"/>
    <property type="molecule type" value="Genomic_DNA"/>
</dbReference>
<dbReference type="OrthoDB" id="2542103at2759"/>
<comment type="similarity">
    <text evidence="7">Belongs to the chloroperoxidase family.</text>
</comment>
<dbReference type="PANTHER" id="PTHR33577:SF16">
    <property type="entry name" value="HEME HALOPEROXIDASE FAMILY PROFILE DOMAIN-CONTAINING PROTEIN"/>
    <property type="match status" value="1"/>
</dbReference>
<feature type="region of interest" description="Disordered" evidence="8">
    <location>
        <begin position="1"/>
        <end position="34"/>
    </location>
</feature>
<dbReference type="SUPFAM" id="SSF47571">
    <property type="entry name" value="Cloroperoxidase"/>
    <property type="match status" value="1"/>
</dbReference>
<dbReference type="AlphaFoldDB" id="A0A166DS81"/>
<evidence type="ECO:0000256" key="6">
    <source>
        <dbReference type="ARBA" id="ARBA00023004"/>
    </source>
</evidence>
<evidence type="ECO:0000259" key="9">
    <source>
        <dbReference type="PROSITE" id="PS51405"/>
    </source>
</evidence>
<keyword evidence="5" id="KW-0560">Oxidoreductase</keyword>
<comment type="cofactor">
    <cofactor evidence="1">
        <name>heme b</name>
        <dbReference type="ChEBI" id="CHEBI:60344"/>
    </cofactor>
</comment>
<dbReference type="Proteomes" id="UP000076532">
    <property type="component" value="Unassembled WGS sequence"/>
</dbReference>
<evidence type="ECO:0000256" key="2">
    <source>
        <dbReference type="ARBA" id="ARBA00022559"/>
    </source>
</evidence>
<evidence type="ECO:0000256" key="4">
    <source>
        <dbReference type="ARBA" id="ARBA00022723"/>
    </source>
</evidence>
<dbReference type="GO" id="GO:0046872">
    <property type="term" value="F:metal ion binding"/>
    <property type="evidence" value="ECO:0007669"/>
    <property type="project" value="UniProtKB-KW"/>
</dbReference>
<dbReference type="Gene3D" id="1.10.489.10">
    <property type="entry name" value="Chloroperoxidase-like"/>
    <property type="match status" value="1"/>
</dbReference>
<keyword evidence="6" id="KW-0408">Iron</keyword>
<dbReference type="Pfam" id="PF01328">
    <property type="entry name" value="Peroxidase_2"/>
    <property type="match status" value="1"/>
</dbReference>
<evidence type="ECO:0000256" key="3">
    <source>
        <dbReference type="ARBA" id="ARBA00022617"/>
    </source>
</evidence>
<feature type="compositionally biased region" description="Polar residues" evidence="8">
    <location>
        <begin position="1"/>
        <end position="12"/>
    </location>
</feature>
<evidence type="ECO:0000256" key="7">
    <source>
        <dbReference type="ARBA" id="ARBA00025795"/>
    </source>
</evidence>